<dbReference type="EMBL" id="BAAAQD010000006">
    <property type="protein sequence ID" value="GAA1518565.1"/>
    <property type="molecule type" value="Genomic_DNA"/>
</dbReference>
<reference evidence="2 3" key="1">
    <citation type="journal article" date="2019" name="Int. J. Syst. Evol. Microbiol.">
        <title>The Global Catalogue of Microorganisms (GCM) 10K type strain sequencing project: providing services to taxonomists for standard genome sequencing and annotation.</title>
        <authorList>
            <consortium name="The Broad Institute Genomics Platform"/>
            <consortium name="The Broad Institute Genome Sequencing Center for Infectious Disease"/>
            <person name="Wu L."/>
            <person name="Ma J."/>
        </authorList>
    </citation>
    <scope>NUCLEOTIDE SEQUENCE [LARGE SCALE GENOMIC DNA]</scope>
    <source>
        <strain evidence="2 3">JCM 15933</strain>
    </source>
</reference>
<keyword evidence="1" id="KW-0812">Transmembrane</keyword>
<evidence type="ECO:0000313" key="2">
    <source>
        <dbReference type="EMBL" id="GAA1518565.1"/>
    </source>
</evidence>
<name>A0ABN2AHC1_9ACTN</name>
<comment type="caution">
    <text evidence="2">The sequence shown here is derived from an EMBL/GenBank/DDBJ whole genome shotgun (WGS) entry which is preliminary data.</text>
</comment>
<accession>A0ABN2AHC1</accession>
<protein>
    <submittedName>
        <fullName evidence="2">Uncharacterized protein</fullName>
    </submittedName>
</protein>
<keyword evidence="1" id="KW-1133">Transmembrane helix</keyword>
<organism evidence="2 3">
    <name type="scientific">Dactylosporangium maewongense</name>
    <dbReference type="NCBI Taxonomy" id="634393"/>
    <lineage>
        <taxon>Bacteria</taxon>
        <taxon>Bacillati</taxon>
        <taxon>Actinomycetota</taxon>
        <taxon>Actinomycetes</taxon>
        <taxon>Micromonosporales</taxon>
        <taxon>Micromonosporaceae</taxon>
        <taxon>Dactylosporangium</taxon>
    </lineage>
</organism>
<keyword evidence="3" id="KW-1185">Reference proteome</keyword>
<proteinExistence type="predicted"/>
<gene>
    <name evidence="2" type="ORF">GCM10009827_037190</name>
</gene>
<sequence length="82" mass="8467">MLRLAATAANTSLASVDTLTVVFAIVNTIAFPICMATWPLILGIQRFRGQLRSAVVEQGAVGDTLLPVPAGPFSIRGGLGTA</sequence>
<evidence type="ECO:0000256" key="1">
    <source>
        <dbReference type="SAM" id="Phobius"/>
    </source>
</evidence>
<keyword evidence="1" id="KW-0472">Membrane</keyword>
<evidence type="ECO:0000313" key="3">
    <source>
        <dbReference type="Proteomes" id="UP001501470"/>
    </source>
</evidence>
<feature type="transmembrane region" description="Helical" evidence="1">
    <location>
        <begin position="24"/>
        <end position="44"/>
    </location>
</feature>
<dbReference type="Proteomes" id="UP001501470">
    <property type="component" value="Unassembled WGS sequence"/>
</dbReference>